<proteinExistence type="predicted"/>
<reference evidence="2" key="1">
    <citation type="submission" date="2020-10" db="EMBL/GenBank/DDBJ databases">
        <authorList>
            <person name="Castelo-Branco R."/>
            <person name="Eusebio N."/>
            <person name="Adriana R."/>
            <person name="Vieira A."/>
            <person name="Brugerolle De Fraissinette N."/>
            <person name="Rezende De Castro R."/>
            <person name="Schneider M.P."/>
            <person name="Vasconcelos V."/>
            <person name="Leao P.N."/>
        </authorList>
    </citation>
    <scope>NUCLEOTIDE SEQUENCE</scope>
    <source>
        <strain evidence="2">LEGE 11479</strain>
    </source>
</reference>
<evidence type="ECO:0000313" key="3">
    <source>
        <dbReference type="Proteomes" id="UP000615026"/>
    </source>
</evidence>
<evidence type="ECO:0000259" key="1">
    <source>
        <dbReference type="Pfam" id="PF12973"/>
    </source>
</evidence>
<dbReference type="InterPro" id="IPR011051">
    <property type="entry name" value="RmlC_Cupin_sf"/>
</dbReference>
<accession>A0A928ZUE9</accession>
<keyword evidence="3" id="KW-1185">Reference proteome</keyword>
<dbReference type="Gene3D" id="1.10.10.1320">
    <property type="entry name" value="Anti-sigma factor, zinc-finger domain"/>
    <property type="match status" value="1"/>
</dbReference>
<protein>
    <submittedName>
        <fullName evidence="2">Cupin domain-containing protein</fullName>
    </submittedName>
</protein>
<dbReference type="Gene3D" id="2.60.120.10">
    <property type="entry name" value="Jelly Rolls"/>
    <property type="match status" value="1"/>
</dbReference>
<organism evidence="2 3">
    <name type="scientific">Leptolyngbya cf. ectocarpi LEGE 11479</name>
    <dbReference type="NCBI Taxonomy" id="1828722"/>
    <lineage>
        <taxon>Bacteria</taxon>
        <taxon>Bacillati</taxon>
        <taxon>Cyanobacteriota</taxon>
        <taxon>Cyanophyceae</taxon>
        <taxon>Leptolyngbyales</taxon>
        <taxon>Leptolyngbyaceae</taxon>
        <taxon>Leptolyngbya group</taxon>
        <taxon>Leptolyngbya</taxon>
    </lineage>
</organism>
<comment type="caution">
    <text evidence="2">The sequence shown here is derived from an EMBL/GenBank/DDBJ whole genome shotgun (WGS) entry which is preliminary data.</text>
</comment>
<feature type="domain" description="ChrR-like cupin" evidence="1">
    <location>
        <begin position="103"/>
        <end position="193"/>
    </location>
</feature>
<dbReference type="Pfam" id="PF12973">
    <property type="entry name" value="Cupin_7"/>
    <property type="match status" value="1"/>
</dbReference>
<dbReference type="AlphaFoldDB" id="A0A928ZUE9"/>
<name>A0A928ZUE9_LEPEC</name>
<dbReference type="InterPro" id="IPR041916">
    <property type="entry name" value="Anti_sigma_zinc_sf"/>
</dbReference>
<gene>
    <name evidence="2" type="ORF">IQ260_13155</name>
</gene>
<dbReference type="EMBL" id="JADEXP010000107">
    <property type="protein sequence ID" value="MBE9067605.1"/>
    <property type="molecule type" value="Genomic_DNA"/>
</dbReference>
<dbReference type="InterPro" id="IPR025979">
    <property type="entry name" value="ChrR-like_cupin_dom"/>
</dbReference>
<evidence type="ECO:0000313" key="2">
    <source>
        <dbReference type="EMBL" id="MBE9067605.1"/>
    </source>
</evidence>
<dbReference type="RefSeq" id="WP_193993567.1">
    <property type="nucleotide sequence ID" value="NZ_JADEXP010000107.1"/>
</dbReference>
<dbReference type="SUPFAM" id="SSF51182">
    <property type="entry name" value="RmlC-like cupins"/>
    <property type="match status" value="1"/>
</dbReference>
<sequence length="205" mass="21951">MISPDPYQNADAVDAAAIYALDGLGADERGQFEQALLDSADLEQTVRGFEETAAALAYGAPPVPMATDLKARLFQRIAGQPNGASSDLLKLLDLPIAELKQKATELDWCLMPGDSGVTVATWQTDDVFREAAFFARKVGKGLFPNHYHASGETVLVLEGDFVVDAQAYYPGERVTAPGKTSHQPESLSGCLLLCVSSMDDDVLDV</sequence>
<dbReference type="InterPro" id="IPR014710">
    <property type="entry name" value="RmlC-like_jellyroll"/>
</dbReference>
<dbReference type="Proteomes" id="UP000615026">
    <property type="component" value="Unassembled WGS sequence"/>
</dbReference>